<protein>
    <recommendedName>
        <fullName evidence="3">RNase H type-1 domain-containing protein</fullName>
    </recommendedName>
</protein>
<gene>
    <name evidence="1" type="ORF">POM88_044237</name>
</gene>
<evidence type="ECO:0000313" key="2">
    <source>
        <dbReference type="Proteomes" id="UP001237642"/>
    </source>
</evidence>
<evidence type="ECO:0000313" key="1">
    <source>
        <dbReference type="EMBL" id="KAK1359763.1"/>
    </source>
</evidence>
<keyword evidence="2" id="KW-1185">Reference proteome</keyword>
<evidence type="ECO:0008006" key="3">
    <source>
        <dbReference type="Google" id="ProtNLM"/>
    </source>
</evidence>
<comment type="caution">
    <text evidence="1">The sequence shown here is derived from an EMBL/GenBank/DDBJ whole genome shotgun (WGS) entry which is preliminary data.</text>
</comment>
<organism evidence="1 2">
    <name type="scientific">Heracleum sosnowskyi</name>
    <dbReference type="NCBI Taxonomy" id="360622"/>
    <lineage>
        <taxon>Eukaryota</taxon>
        <taxon>Viridiplantae</taxon>
        <taxon>Streptophyta</taxon>
        <taxon>Embryophyta</taxon>
        <taxon>Tracheophyta</taxon>
        <taxon>Spermatophyta</taxon>
        <taxon>Magnoliopsida</taxon>
        <taxon>eudicotyledons</taxon>
        <taxon>Gunneridae</taxon>
        <taxon>Pentapetalae</taxon>
        <taxon>asterids</taxon>
        <taxon>campanulids</taxon>
        <taxon>Apiales</taxon>
        <taxon>Apiaceae</taxon>
        <taxon>Apioideae</taxon>
        <taxon>apioid superclade</taxon>
        <taxon>Tordylieae</taxon>
        <taxon>Tordyliinae</taxon>
        <taxon>Heracleum</taxon>
    </lineage>
</organism>
<reference evidence="1" key="2">
    <citation type="submission" date="2023-05" db="EMBL/GenBank/DDBJ databases">
        <authorList>
            <person name="Schelkunov M.I."/>
        </authorList>
    </citation>
    <scope>NUCLEOTIDE SEQUENCE</scope>
    <source>
        <strain evidence="1">Hsosn_3</strain>
        <tissue evidence="1">Leaf</tissue>
    </source>
</reference>
<name>A0AAD8M579_9APIA</name>
<dbReference type="EMBL" id="JAUIZM010000010">
    <property type="protein sequence ID" value="KAK1359763.1"/>
    <property type="molecule type" value="Genomic_DNA"/>
</dbReference>
<accession>A0AAD8M579</accession>
<proteinExistence type="predicted"/>
<dbReference type="Proteomes" id="UP001237642">
    <property type="component" value="Unassembled WGS sequence"/>
</dbReference>
<reference evidence="1" key="1">
    <citation type="submission" date="2023-02" db="EMBL/GenBank/DDBJ databases">
        <title>Genome of toxic invasive species Heracleum sosnowskyi carries increased number of genes despite the absence of recent whole-genome duplications.</title>
        <authorList>
            <person name="Schelkunov M."/>
            <person name="Shtratnikova V."/>
            <person name="Makarenko M."/>
            <person name="Klepikova A."/>
            <person name="Omelchenko D."/>
            <person name="Novikova G."/>
            <person name="Obukhova E."/>
            <person name="Bogdanov V."/>
            <person name="Penin A."/>
            <person name="Logacheva M."/>
        </authorList>
    </citation>
    <scope>NUCLEOTIDE SEQUENCE</scope>
    <source>
        <strain evidence="1">Hsosn_3</strain>
        <tissue evidence="1">Leaf</tissue>
    </source>
</reference>
<sequence length="162" mass="18879">MEHVERVWEFPPHGWVKVNVHSEFVQNSPEGHRDETGHLLKLTYGTIPGLTNMNSALWAILVGMRRGFQDENFRVIIETDNAQAYRECKYYEEEGIPPHTRHTFRFILSRLKDKNSTYDLKLVNSQRNGVARRLATLGRETMHDINEFEPDEPNQGGQVVQF</sequence>
<dbReference type="AlphaFoldDB" id="A0AAD8M579"/>